<dbReference type="GeneID" id="33556132"/>
<sequence length="103" mass="11388">MPSRVSSGAKLTLQHFLLQSSLLHAYRGAVRATRPLPDSLTRRETLDFFRGELEQLRFVTDLETLRTSLSAFQRTTKIMGPQLGLGGLSSESGSKLIGRARSI</sequence>
<evidence type="ECO:0000313" key="1">
    <source>
        <dbReference type="EMBL" id="ORX40727.1"/>
    </source>
</evidence>
<dbReference type="STRING" id="4999.A0A1Y1USW9"/>
<dbReference type="Proteomes" id="UP000193218">
    <property type="component" value="Unassembled WGS sequence"/>
</dbReference>
<gene>
    <name evidence="1" type="ORF">BD324DRAFT_611874</name>
</gene>
<evidence type="ECO:0000313" key="2">
    <source>
        <dbReference type="Proteomes" id="UP000193218"/>
    </source>
</evidence>
<dbReference type="EMBL" id="NBSH01000001">
    <property type="protein sequence ID" value="ORX40727.1"/>
    <property type="molecule type" value="Genomic_DNA"/>
</dbReference>
<dbReference type="AlphaFoldDB" id="A0A1Y1USW9"/>
<evidence type="ECO:0008006" key="3">
    <source>
        <dbReference type="Google" id="ProtNLM"/>
    </source>
</evidence>
<protein>
    <recommendedName>
        <fullName evidence="3">Complex 1 LYR protein</fullName>
    </recommendedName>
</protein>
<accession>A0A1Y1USW9</accession>
<dbReference type="OrthoDB" id="74240at2759"/>
<comment type="caution">
    <text evidence="1">The sequence shown here is derived from an EMBL/GenBank/DDBJ whole genome shotgun (WGS) entry which is preliminary data.</text>
</comment>
<reference evidence="1 2" key="1">
    <citation type="submission" date="2017-03" db="EMBL/GenBank/DDBJ databases">
        <title>Widespread Adenine N6-methylation of Active Genes in Fungi.</title>
        <authorList>
            <consortium name="DOE Joint Genome Institute"/>
            <person name="Mondo S.J."/>
            <person name="Dannebaum R.O."/>
            <person name="Kuo R.C."/>
            <person name="Louie K.B."/>
            <person name="Bewick A.J."/>
            <person name="Labutti K."/>
            <person name="Haridas S."/>
            <person name="Kuo A."/>
            <person name="Salamov A."/>
            <person name="Ahrendt S.R."/>
            <person name="Lau R."/>
            <person name="Bowen B.P."/>
            <person name="Lipzen A."/>
            <person name="Sullivan W."/>
            <person name="Andreopoulos W.B."/>
            <person name="Clum A."/>
            <person name="Lindquist E."/>
            <person name="Daum C."/>
            <person name="Northen T.R."/>
            <person name="Ramamoorthy G."/>
            <person name="Schmitz R.J."/>
            <person name="Gryganskyi A."/>
            <person name="Culley D."/>
            <person name="Magnuson J."/>
            <person name="James T.Y."/>
            <person name="O'Malley M.A."/>
            <person name="Stajich J.E."/>
            <person name="Spatafora J.W."/>
            <person name="Visel A."/>
            <person name="Grigoriev I.V."/>
        </authorList>
    </citation>
    <scope>NUCLEOTIDE SEQUENCE [LARGE SCALE GENOMIC DNA]</scope>
    <source>
        <strain evidence="1 2">NRRL Y-17943</strain>
    </source>
</reference>
<keyword evidence="2" id="KW-1185">Reference proteome</keyword>
<name>A0A1Y1USW9_9TREE</name>
<organism evidence="1 2">
    <name type="scientific">Kockovaella imperatae</name>
    <dbReference type="NCBI Taxonomy" id="4999"/>
    <lineage>
        <taxon>Eukaryota</taxon>
        <taxon>Fungi</taxon>
        <taxon>Dikarya</taxon>
        <taxon>Basidiomycota</taxon>
        <taxon>Agaricomycotina</taxon>
        <taxon>Tremellomycetes</taxon>
        <taxon>Tremellales</taxon>
        <taxon>Cuniculitremaceae</taxon>
        <taxon>Kockovaella</taxon>
    </lineage>
</organism>
<proteinExistence type="predicted"/>
<dbReference type="InParanoid" id="A0A1Y1USW9"/>
<dbReference type="RefSeq" id="XP_021874406.1">
    <property type="nucleotide sequence ID" value="XM_022014324.1"/>
</dbReference>